<evidence type="ECO:0000313" key="4">
    <source>
        <dbReference type="Proteomes" id="UP000469734"/>
    </source>
</evidence>
<dbReference type="AlphaFoldDB" id="A0A7X4H1E6"/>
<feature type="region of interest" description="Disordered" evidence="1">
    <location>
        <begin position="243"/>
        <end position="271"/>
    </location>
</feature>
<dbReference type="EMBL" id="WWCR01000014">
    <property type="protein sequence ID" value="MYM73518.1"/>
    <property type="molecule type" value="Genomic_DNA"/>
</dbReference>
<feature type="compositionally biased region" description="Basic and acidic residues" evidence="1">
    <location>
        <begin position="251"/>
        <end position="271"/>
    </location>
</feature>
<keyword evidence="2" id="KW-0472">Membrane</keyword>
<keyword evidence="2" id="KW-0812">Transmembrane</keyword>
<sequence>MASTPPSNSQLNAQLAELSKLRVANTDNFDKSIITLASFSLGLSLSFLKDFLPIDRAEVAWMLYGSWALFTASIFSTLASFFVSNRVLAESGVAYKAYFGPQQVPFDGTVPSSKWLAFLGYSAAICFFVALAFTSLFVGINLSAASKYKEGFCKDEKGIFVPCKPGSGVLAPSAPPPTNSDKGVPSQSLKNSVVVNLVDNRNKTTNEDASKATEPRNADVGQSLQNTVILTLPYSPPVVTWRGKKNNPCKPCDEPKSNLPIHKTESVEIEK</sequence>
<gene>
    <name evidence="3" type="ORF">GTP56_15100</name>
</gene>
<keyword evidence="2" id="KW-1133">Transmembrane helix</keyword>
<organism evidence="3 4">
    <name type="scientific">Duganella margarita</name>
    <dbReference type="NCBI Taxonomy" id="2692170"/>
    <lineage>
        <taxon>Bacteria</taxon>
        <taxon>Pseudomonadati</taxon>
        <taxon>Pseudomonadota</taxon>
        <taxon>Betaproteobacteria</taxon>
        <taxon>Burkholderiales</taxon>
        <taxon>Oxalobacteraceae</taxon>
        <taxon>Telluria group</taxon>
        <taxon>Duganella</taxon>
    </lineage>
</organism>
<evidence type="ECO:0000256" key="2">
    <source>
        <dbReference type="SAM" id="Phobius"/>
    </source>
</evidence>
<feature type="transmembrane region" description="Helical" evidence="2">
    <location>
        <begin position="115"/>
        <end position="140"/>
    </location>
</feature>
<feature type="transmembrane region" description="Helical" evidence="2">
    <location>
        <begin position="33"/>
        <end position="52"/>
    </location>
</feature>
<name>A0A7X4H1E6_9BURK</name>
<dbReference type="Proteomes" id="UP000469734">
    <property type="component" value="Unassembled WGS sequence"/>
</dbReference>
<dbReference type="RefSeq" id="WP_161050662.1">
    <property type="nucleotide sequence ID" value="NZ_WWCR01000014.1"/>
</dbReference>
<feature type="compositionally biased region" description="Basic and acidic residues" evidence="1">
    <location>
        <begin position="200"/>
        <end position="217"/>
    </location>
</feature>
<reference evidence="3 4" key="1">
    <citation type="submission" date="2019-12" db="EMBL/GenBank/DDBJ databases">
        <title>Novel species isolated from a subtropical stream in China.</title>
        <authorList>
            <person name="Lu H."/>
        </authorList>
    </citation>
    <scope>NUCLEOTIDE SEQUENCE [LARGE SCALE GENOMIC DNA]</scope>
    <source>
        <strain evidence="3 4">FT134W</strain>
    </source>
</reference>
<feature type="region of interest" description="Disordered" evidence="1">
    <location>
        <begin position="200"/>
        <end position="222"/>
    </location>
</feature>
<evidence type="ECO:0000256" key="1">
    <source>
        <dbReference type="SAM" id="MobiDB-lite"/>
    </source>
</evidence>
<comment type="caution">
    <text evidence="3">The sequence shown here is derived from an EMBL/GenBank/DDBJ whole genome shotgun (WGS) entry which is preliminary data.</text>
</comment>
<proteinExistence type="predicted"/>
<accession>A0A7X4H1E6</accession>
<feature type="transmembrane region" description="Helical" evidence="2">
    <location>
        <begin position="59"/>
        <end position="83"/>
    </location>
</feature>
<evidence type="ECO:0000313" key="3">
    <source>
        <dbReference type="EMBL" id="MYM73518.1"/>
    </source>
</evidence>
<protein>
    <submittedName>
        <fullName evidence="3">Uncharacterized protein</fullName>
    </submittedName>
</protein>